<protein>
    <submittedName>
        <fullName evidence="1">Protein RADIALIS-like 1-like</fullName>
    </submittedName>
</protein>
<dbReference type="InterPro" id="IPR002347">
    <property type="entry name" value="SDR_fam"/>
</dbReference>
<organism evidence="1 2">
    <name type="scientific">Hibiscus syriacus</name>
    <name type="common">Rose of Sharon</name>
    <dbReference type="NCBI Taxonomy" id="106335"/>
    <lineage>
        <taxon>Eukaryota</taxon>
        <taxon>Viridiplantae</taxon>
        <taxon>Streptophyta</taxon>
        <taxon>Embryophyta</taxon>
        <taxon>Tracheophyta</taxon>
        <taxon>Spermatophyta</taxon>
        <taxon>Magnoliopsida</taxon>
        <taxon>eudicotyledons</taxon>
        <taxon>Gunneridae</taxon>
        <taxon>Pentapetalae</taxon>
        <taxon>rosids</taxon>
        <taxon>malvids</taxon>
        <taxon>Malvales</taxon>
        <taxon>Malvaceae</taxon>
        <taxon>Malvoideae</taxon>
        <taxon>Hibiscus</taxon>
    </lineage>
</organism>
<name>A0A6A2XD51_HIBSY</name>
<dbReference type="Pfam" id="PF13561">
    <property type="entry name" value="adh_short_C2"/>
    <property type="match status" value="1"/>
</dbReference>
<dbReference type="InterPro" id="IPR036291">
    <property type="entry name" value="NAD(P)-bd_dom_sf"/>
</dbReference>
<dbReference type="Proteomes" id="UP000436088">
    <property type="component" value="Unassembled WGS sequence"/>
</dbReference>
<accession>A0A6A2XD51</accession>
<dbReference type="SUPFAM" id="SSF51735">
    <property type="entry name" value="NAD(P)-binding Rossmann-fold domains"/>
    <property type="match status" value="1"/>
</dbReference>
<keyword evidence="2" id="KW-1185">Reference proteome</keyword>
<comment type="caution">
    <text evidence="1">The sequence shown here is derived from an EMBL/GenBank/DDBJ whole genome shotgun (WGS) entry which is preliminary data.</text>
</comment>
<proteinExistence type="predicted"/>
<dbReference type="CDD" id="cd05233">
    <property type="entry name" value="SDR_c"/>
    <property type="match status" value="1"/>
</dbReference>
<dbReference type="PANTHER" id="PTHR44375">
    <property type="entry name" value="BETA-KETOACYL-ACP REDUCTASE-LIKE PROTEIN-RELATED"/>
    <property type="match status" value="1"/>
</dbReference>
<reference evidence="1" key="1">
    <citation type="submission" date="2019-09" db="EMBL/GenBank/DDBJ databases">
        <title>Draft genome information of white flower Hibiscus syriacus.</title>
        <authorList>
            <person name="Kim Y.-M."/>
        </authorList>
    </citation>
    <scope>NUCLEOTIDE SEQUENCE [LARGE SCALE GENOMIC DNA]</scope>
    <source>
        <strain evidence="1">YM2019G1</strain>
    </source>
</reference>
<dbReference type="Gene3D" id="3.40.50.720">
    <property type="entry name" value="NAD(P)-binding Rossmann-like Domain"/>
    <property type="match status" value="1"/>
</dbReference>
<sequence length="167" mass="19069">MSIRPALLYGSECWATKKDHATTVGCGQKGRVDYSRWCQKARTTKRKWEDCLRSDLMDLALTEDMTSDRKVWRLKTRTMTMEVGMHKIRVNSISPGLLESEITKELMKEWLKEVVMKAVPLRRLGRVDPALTSLIKYLFHDSSEYATGNVFIVDSGATLPVVPIFSL</sequence>
<dbReference type="AlphaFoldDB" id="A0A6A2XD51"/>
<evidence type="ECO:0000313" key="2">
    <source>
        <dbReference type="Proteomes" id="UP000436088"/>
    </source>
</evidence>
<gene>
    <name evidence="1" type="ORF">F3Y22_tig00116959pilonHSYRG00480</name>
</gene>
<evidence type="ECO:0000313" key="1">
    <source>
        <dbReference type="EMBL" id="KAE8660036.1"/>
    </source>
</evidence>
<dbReference type="EMBL" id="VEPZ02001734">
    <property type="protein sequence ID" value="KAE8660036.1"/>
    <property type="molecule type" value="Genomic_DNA"/>
</dbReference>
<dbReference type="PANTHER" id="PTHR44375:SF2">
    <property type="entry name" value="BETA-KETOACYL-ACP REDUCTASE-LIKE PROTEIN-RELATED"/>
    <property type="match status" value="1"/>
</dbReference>